<protein>
    <submittedName>
        <fullName evidence="1">Uncharacterized protein</fullName>
    </submittedName>
</protein>
<evidence type="ECO:0000313" key="1">
    <source>
        <dbReference type="EMBL" id="GMH50757.1"/>
    </source>
</evidence>
<name>A0A9W6ZA62_9STRA</name>
<dbReference type="AlphaFoldDB" id="A0A9W6ZA62"/>
<organism evidence="1 2">
    <name type="scientific">Triparma laevis f. longispina</name>
    <dbReference type="NCBI Taxonomy" id="1714387"/>
    <lineage>
        <taxon>Eukaryota</taxon>
        <taxon>Sar</taxon>
        <taxon>Stramenopiles</taxon>
        <taxon>Ochrophyta</taxon>
        <taxon>Bolidophyceae</taxon>
        <taxon>Parmales</taxon>
        <taxon>Triparmaceae</taxon>
        <taxon>Triparma</taxon>
    </lineage>
</organism>
<comment type="caution">
    <text evidence="1">The sequence shown here is derived from an EMBL/GenBank/DDBJ whole genome shotgun (WGS) entry which is preliminary data.</text>
</comment>
<reference evidence="2" key="1">
    <citation type="journal article" date="2023" name="Commun. Biol.">
        <title>Genome analysis of Parmales, the sister group of diatoms, reveals the evolutionary specialization of diatoms from phago-mixotrophs to photoautotrophs.</title>
        <authorList>
            <person name="Ban H."/>
            <person name="Sato S."/>
            <person name="Yoshikawa S."/>
            <person name="Yamada K."/>
            <person name="Nakamura Y."/>
            <person name="Ichinomiya M."/>
            <person name="Sato N."/>
            <person name="Blanc-Mathieu R."/>
            <person name="Endo H."/>
            <person name="Kuwata A."/>
            <person name="Ogata H."/>
        </authorList>
    </citation>
    <scope>NUCLEOTIDE SEQUENCE [LARGE SCALE GENOMIC DNA]</scope>
    <source>
        <strain evidence="2">NIES 3700</strain>
    </source>
</reference>
<dbReference type="CDD" id="cd04508">
    <property type="entry name" value="Tudor_SF"/>
    <property type="match status" value="1"/>
</dbReference>
<accession>A0A9W6ZA62</accession>
<proteinExistence type="predicted"/>
<gene>
    <name evidence="1" type="ORF">TrLO_g9578</name>
</gene>
<dbReference type="OrthoDB" id="188696at2759"/>
<dbReference type="Proteomes" id="UP001165122">
    <property type="component" value="Unassembled WGS sequence"/>
</dbReference>
<evidence type="ECO:0000313" key="2">
    <source>
        <dbReference type="Proteomes" id="UP001165122"/>
    </source>
</evidence>
<sequence length="279" mass="29886">MTTETSSMSFGSLFGCASAVEGCAPIPSRVTKTTDTELPTVDYNVGEDVTCFHEDMEAWYHAKVIATNSNGTVDVEYMDEDVETSKSGTAVFPGLLSMDQVRVGLEFRSGARCEKTGVTLPVTLDTPNVRDYNLLGLKPMEAEKIVLGLYASYAGLRKLSEFSGLSSSKMVASNEFGDALMSPSLSKLVTLFATSKIKTAAALKILGVSEAPVGVPKQIYKGQTLSVAWSKAGVEMCLDIDKGAENSKVLALVSENVGDEVLDLVKECVDRLPEILRSL</sequence>
<dbReference type="EMBL" id="BRXW01000397">
    <property type="protein sequence ID" value="GMH50757.1"/>
    <property type="molecule type" value="Genomic_DNA"/>
</dbReference>
<keyword evidence="2" id="KW-1185">Reference proteome</keyword>
<dbReference type="Gene3D" id="2.30.30.140">
    <property type="match status" value="1"/>
</dbReference>